<keyword evidence="9" id="KW-1185">Reference proteome</keyword>
<comment type="subcellular location">
    <subcellularLocation>
        <location evidence="1">Cell membrane</location>
        <topology evidence="1">Multi-pass membrane protein</topology>
    </subcellularLocation>
</comment>
<evidence type="ECO:0000256" key="2">
    <source>
        <dbReference type="ARBA" id="ARBA00005262"/>
    </source>
</evidence>
<evidence type="ECO:0000256" key="4">
    <source>
        <dbReference type="ARBA" id="ARBA00022692"/>
    </source>
</evidence>
<dbReference type="InterPro" id="IPR003370">
    <property type="entry name" value="Chromate_transpt"/>
</dbReference>
<reference evidence="8 9" key="1">
    <citation type="submission" date="2022-02" db="EMBL/GenBank/DDBJ databases">
        <authorList>
            <person name="Min J."/>
        </authorList>
    </citation>
    <scope>NUCLEOTIDE SEQUENCE [LARGE SCALE GENOMIC DNA]</scope>
    <source>
        <strain evidence="8 9">GR10-1</strain>
    </source>
</reference>
<dbReference type="Pfam" id="PF02417">
    <property type="entry name" value="Chromate_transp"/>
    <property type="match status" value="1"/>
</dbReference>
<comment type="caution">
    <text evidence="8">The sequence shown here is derived from an EMBL/GenBank/DDBJ whole genome shotgun (WGS) entry which is preliminary data.</text>
</comment>
<comment type="similarity">
    <text evidence="2">Belongs to the chromate ion transporter (CHR) (TC 2.A.51) family.</text>
</comment>
<evidence type="ECO:0000313" key="8">
    <source>
        <dbReference type="EMBL" id="MCH5599944.1"/>
    </source>
</evidence>
<dbReference type="RefSeq" id="WP_240831965.1">
    <property type="nucleotide sequence ID" value="NZ_JAKWBL010000004.1"/>
</dbReference>
<keyword evidence="4 7" id="KW-0812">Transmembrane</keyword>
<evidence type="ECO:0000313" key="9">
    <source>
        <dbReference type="Proteomes" id="UP001202248"/>
    </source>
</evidence>
<evidence type="ECO:0000256" key="5">
    <source>
        <dbReference type="ARBA" id="ARBA00022989"/>
    </source>
</evidence>
<name>A0ABS9SP60_9BACT</name>
<gene>
    <name evidence="8" type="ORF">MKP09_19520</name>
</gene>
<keyword evidence="6 7" id="KW-0472">Membrane</keyword>
<dbReference type="EMBL" id="JAKWBL010000004">
    <property type="protein sequence ID" value="MCH5599944.1"/>
    <property type="molecule type" value="Genomic_DNA"/>
</dbReference>
<sequence>MEYNAFCQLLPGASSTQTLTLIGFKRGGPILAILTLLIWILPACTIMCALSFLWNILKGQLNISTFLSLSFQWQRVSSFLPVLLLCPIL</sequence>
<feature type="transmembrane region" description="Helical" evidence="7">
    <location>
        <begin position="30"/>
        <end position="54"/>
    </location>
</feature>
<protein>
    <submittedName>
        <fullName evidence="8">Chromate transporter</fullName>
    </submittedName>
</protein>
<proteinExistence type="inferred from homology"/>
<dbReference type="Proteomes" id="UP001202248">
    <property type="component" value="Unassembled WGS sequence"/>
</dbReference>
<evidence type="ECO:0000256" key="3">
    <source>
        <dbReference type="ARBA" id="ARBA00022475"/>
    </source>
</evidence>
<organism evidence="8 9">
    <name type="scientific">Niabella ginsengisoli</name>
    <dbReference type="NCBI Taxonomy" id="522298"/>
    <lineage>
        <taxon>Bacteria</taxon>
        <taxon>Pseudomonadati</taxon>
        <taxon>Bacteroidota</taxon>
        <taxon>Chitinophagia</taxon>
        <taxon>Chitinophagales</taxon>
        <taxon>Chitinophagaceae</taxon>
        <taxon>Niabella</taxon>
    </lineage>
</organism>
<evidence type="ECO:0000256" key="1">
    <source>
        <dbReference type="ARBA" id="ARBA00004651"/>
    </source>
</evidence>
<keyword evidence="3" id="KW-1003">Cell membrane</keyword>
<evidence type="ECO:0000256" key="7">
    <source>
        <dbReference type="SAM" id="Phobius"/>
    </source>
</evidence>
<keyword evidence="5 7" id="KW-1133">Transmembrane helix</keyword>
<evidence type="ECO:0000256" key="6">
    <source>
        <dbReference type="ARBA" id="ARBA00023136"/>
    </source>
</evidence>
<accession>A0ABS9SP60</accession>